<feature type="coiled-coil region" evidence="1">
    <location>
        <begin position="85"/>
        <end position="119"/>
    </location>
</feature>
<proteinExistence type="predicted"/>
<reference evidence="2" key="1">
    <citation type="journal article" date="2014" name="Front. Microbiol.">
        <title>High frequency of phylogenetically diverse reductive dehalogenase-homologous genes in deep subseafloor sedimentary metagenomes.</title>
        <authorList>
            <person name="Kawai M."/>
            <person name="Futagami T."/>
            <person name="Toyoda A."/>
            <person name="Takaki Y."/>
            <person name="Nishi S."/>
            <person name="Hori S."/>
            <person name="Arai W."/>
            <person name="Tsubouchi T."/>
            <person name="Morono Y."/>
            <person name="Uchiyama I."/>
            <person name="Ito T."/>
            <person name="Fujiyama A."/>
            <person name="Inagaki F."/>
            <person name="Takami H."/>
        </authorList>
    </citation>
    <scope>NUCLEOTIDE SEQUENCE</scope>
    <source>
        <strain evidence="2">Expedition CK06-06</strain>
    </source>
</reference>
<evidence type="ECO:0000313" key="2">
    <source>
        <dbReference type="EMBL" id="GAH58845.1"/>
    </source>
</evidence>
<organism evidence="2">
    <name type="scientific">marine sediment metagenome</name>
    <dbReference type="NCBI Taxonomy" id="412755"/>
    <lineage>
        <taxon>unclassified sequences</taxon>
        <taxon>metagenomes</taxon>
        <taxon>ecological metagenomes</taxon>
    </lineage>
</organism>
<comment type="caution">
    <text evidence="2">The sequence shown here is derived from an EMBL/GenBank/DDBJ whole genome shotgun (WGS) entry which is preliminary data.</text>
</comment>
<protein>
    <submittedName>
        <fullName evidence="2">Uncharacterized protein</fullName>
    </submittedName>
</protein>
<dbReference type="AlphaFoldDB" id="X1HP65"/>
<dbReference type="Gene3D" id="1.10.3090.10">
    <property type="entry name" value="cca-adding enzyme, domain 2"/>
    <property type="match status" value="1"/>
</dbReference>
<dbReference type="SUPFAM" id="SSF81891">
    <property type="entry name" value="Poly A polymerase C-terminal region-like"/>
    <property type="match status" value="1"/>
</dbReference>
<name>X1HP65_9ZZZZ</name>
<feature type="non-terminal residue" evidence="2">
    <location>
        <position position="1"/>
    </location>
</feature>
<gene>
    <name evidence="2" type="ORF">S03H2_40716</name>
</gene>
<accession>X1HP65</accession>
<sequence>VYFAVLLMETYVDEKENKKRESMLKLKLDKQLRFYKFSNKQRENILFMIENRDSLMNLIGSDWSKLELRQLIKKLGVHMKNITYLTEAELSVKATELDYASLKNALDEIKQNLDLVNIQLQIDGYEIQTMFGVKGKKIKQLKNDLLRAIMNEEIDNTKDSCIKYIKEKLTH</sequence>
<dbReference type="EMBL" id="BARU01025261">
    <property type="protein sequence ID" value="GAH58845.1"/>
    <property type="molecule type" value="Genomic_DNA"/>
</dbReference>
<keyword evidence="1" id="KW-0175">Coiled coil</keyword>
<evidence type="ECO:0000256" key="1">
    <source>
        <dbReference type="SAM" id="Coils"/>
    </source>
</evidence>